<evidence type="ECO:0000313" key="2">
    <source>
        <dbReference type="EMBL" id="CAJ0574773.1"/>
    </source>
</evidence>
<sequence length="178" mass="19611">MYDGDDVYPPTTDHNSPTSSCNLAGTSRAIATLRQQGQSELMCSILDDLLCGQMMLESRLDVLRREDDGGRAQVLPPTKLIACCVSPSNRPTKHFNLNLRFIPIASAALSSGFGFPSPQADIRVAVEGMANTLIETNRKKLQRRRSPFTEEELLSYGFTLEQLPRIVPTSFSIQGPPQ</sequence>
<comment type="caution">
    <text evidence="2">The sequence shown here is derived from an EMBL/GenBank/DDBJ whole genome shotgun (WGS) entry which is preliminary data.</text>
</comment>
<proteinExistence type="predicted"/>
<gene>
    <name evidence="2" type="ORF">MSPICULIGERA_LOCUS13100</name>
</gene>
<accession>A0AA36CTK1</accession>
<dbReference type="AlphaFoldDB" id="A0AA36CTK1"/>
<evidence type="ECO:0000256" key="1">
    <source>
        <dbReference type="SAM" id="MobiDB-lite"/>
    </source>
</evidence>
<reference evidence="2" key="1">
    <citation type="submission" date="2023-06" db="EMBL/GenBank/DDBJ databases">
        <authorList>
            <person name="Delattre M."/>
        </authorList>
    </citation>
    <scope>NUCLEOTIDE SEQUENCE</scope>
    <source>
        <strain evidence="2">AF72</strain>
    </source>
</reference>
<keyword evidence="3" id="KW-1185">Reference proteome</keyword>
<dbReference type="EMBL" id="CATQJA010002633">
    <property type="protein sequence ID" value="CAJ0574773.1"/>
    <property type="molecule type" value="Genomic_DNA"/>
</dbReference>
<organism evidence="2 3">
    <name type="scientific">Mesorhabditis spiculigera</name>
    <dbReference type="NCBI Taxonomy" id="96644"/>
    <lineage>
        <taxon>Eukaryota</taxon>
        <taxon>Metazoa</taxon>
        <taxon>Ecdysozoa</taxon>
        <taxon>Nematoda</taxon>
        <taxon>Chromadorea</taxon>
        <taxon>Rhabditida</taxon>
        <taxon>Rhabditina</taxon>
        <taxon>Rhabditomorpha</taxon>
        <taxon>Rhabditoidea</taxon>
        <taxon>Rhabditidae</taxon>
        <taxon>Mesorhabditinae</taxon>
        <taxon>Mesorhabditis</taxon>
    </lineage>
</organism>
<protein>
    <submittedName>
        <fullName evidence="2">Uncharacterized protein</fullName>
    </submittedName>
</protein>
<name>A0AA36CTK1_9BILA</name>
<evidence type="ECO:0000313" key="3">
    <source>
        <dbReference type="Proteomes" id="UP001177023"/>
    </source>
</evidence>
<dbReference type="Proteomes" id="UP001177023">
    <property type="component" value="Unassembled WGS sequence"/>
</dbReference>
<feature type="region of interest" description="Disordered" evidence="1">
    <location>
        <begin position="1"/>
        <end position="20"/>
    </location>
</feature>
<feature type="non-terminal residue" evidence="2">
    <location>
        <position position="178"/>
    </location>
</feature>